<organism evidence="1 2">
    <name type="scientific">Bacteroides finegoldii CL09T03C10</name>
    <dbReference type="NCBI Taxonomy" id="997888"/>
    <lineage>
        <taxon>Bacteria</taxon>
        <taxon>Pseudomonadati</taxon>
        <taxon>Bacteroidota</taxon>
        <taxon>Bacteroidia</taxon>
        <taxon>Bacteroidales</taxon>
        <taxon>Bacteroidaceae</taxon>
        <taxon>Bacteroides</taxon>
    </lineage>
</organism>
<dbReference type="OrthoDB" id="1028584at2"/>
<name>K5BVG5_9BACE</name>
<evidence type="ECO:0000313" key="1">
    <source>
        <dbReference type="EMBL" id="EKJ92637.1"/>
    </source>
</evidence>
<dbReference type="EMBL" id="AGXW01000002">
    <property type="protein sequence ID" value="EKJ92637.1"/>
    <property type="molecule type" value="Genomic_DNA"/>
</dbReference>
<protein>
    <recommendedName>
        <fullName evidence="3">Thioredoxin domain-containing protein</fullName>
    </recommendedName>
</protein>
<accession>K5BVG5</accession>
<proteinExistence type="predicted"/>
<evidence type="ECO:0008006" key="3">
    <source>
        <dbReference type="Google" id="ProtNLM"/>
    </source>
</evidence>
<dbReference type="AlphaFoldDB" id="K5BVG5"/>
<dbReference type="InterPro" id="IPR036249">
    <property type="entry name" value="Thioredoxin-like_sf"/>
</dbReference>
<sequence length="271" mass="31732">MNKLYLLSICLLSITNLYSQDLITEENYLKEDSIIWMNYEKRQEELSQIWETMPEKKDSIQRIFDDIYKKVSKANIELAMKYASVPSGLQRLYMTRLDMSKDTLENILNSLTPEMQESFYGKNIREHLHAQQIQEGDSIYRFPCTQVDGKMFDWNITNGKQLLMLYGGLGCMGKEGREQLNQLHSQLSNNDFLVIVYWPCSSLKGLQTLKKEYPFDYIFISDFKQDASPMKIKYGTQATPTCFLTDKQHIVKVKCTGLHVELFNKYINRSK</sequence>
<dbReference type="Gene3D" id="3.40.30.10">
    <property type="entry name" value="Glutaredoxin"/>
    <property type="match status" value="1"/>
</dbReference>
<gene>
    <name evidence="1" type="ORF">HMPREF1057_01472</name>
</gene>
<dbReference type="HOGENOM" id="CLU_1025477_0_0_10"/>
<dbReference type="SUPFAM" id="SSF52833">
    <property type="entry name" value="Thioredoxin-like"/>
    <property type="match status" value="1"/>
</dbReference>
<dbReference type="Proteomes" id="UP000007995">
    <property type="component" value="Unassembled WGS sequence"/>
</dbReference>
<dbReference type="RefSeq" id="WP_007761242.1">
    <property type="nucleotide sequence ID" value="NZ_AKBZ01000008.1"/>
</dbReference>
<evidence type="ECO:0000313" key="2">
    <source>
        <dbReference type="Proteomes" id="UP000007995"/>
    </source>
</evidence>
<comment type="caution">
    <text evidence="1">The sequence shown here is derived from an EMBL/GenBank/DDBJ whole genome shotgun (WGS) entry which is preliminary data.</text>
</comment>
<reference evidence="1 2" key="1">
    <citation type="submission" date="2012-02" db="EMBL/GenBank/DDBJ databases">
        <title>The Genome Sequence of Bacteroides finegoldii CL09T03C10.</title>
        <authorList>
            <consortium name="The Broad Institute Genome Sequencing Platform"/>
            <person name="Earl A."/>
            <person name="Ward D."/>
            <person name="Feldgarden M."/>
            <person name="Gevers D."/>
            <person name="Zitomersky N.L."/>
            <person name="Coyne M.J."/>
            <person name="Comstock L.E."/>
            <person name="Young S.K."/>
            <person name="Zeng Q."/>
            <person name="Gargeya S."/>
            <person name="Fitzgerald M."/>
            <person name="Haas B."/>
            <person name="Abouelleil A."/>
            <person name="Alvarado L."/>
            <person name="Arachchi H.M."/>
            <person name="Berlin A."/>
            <person name="Chapman S.B."/>
            <person name="Gearin G."/>
            <person name="Goldberg J."/>
            <person name="Griggs A."/>
            <person name="Gujja S."/>
            <person name="Hansen M."/>
            <person name="Heiman D."/>
            <person name="Howarth C."/>
            <person name="Larimer J."/>
            <person name="Lui A."/>
            <person name="MacDonald P.J.P."/>
            <person name="McCowen C."/>
            <person name="Montmayeur A."/>
            <person name="Murphy C."/>
            <person name="Neiman D."/>
            <person name="Pearson M."/>
            <person name="Priest M."/>
            <person name="Roberts A."/>
            <person name="Saif S."/>
            <person name="Shea T."/>
            <person name="Sisk P."/>
            <person name="Stolte C."/>
            <person name="Sykes S."/>
            <person name="Wortman J."/>
            <person name="Nusbaum C."/>
            <person name="Birren B."/>
        </authorList>
    </citation>
    <scope>NUCLEOTIDE SEQUENCE [LARGE SCALE GENOMIC DNA]</scope>
    <source>
        <strain evidence="1 2">CL09T03C10</strain>
    </source>
</reference>